<dbReference type="Proteomes" id="UP001163324">
    <property type="component" value="Chromosome 1"/>
</dbReference>
<reference evidence="1" key="1">
    <citation type="submission" date="2022-10" db="EMBL/GenBank/DDBJ databases">
        <title>Complete Genome of Trichothecium roseum strain YXFP-22015, a Plant Pathogen Isolated from Citrus.</title>
        <authorList>
            <person name="Wang Y."/>
            <person name="Zhu L."/>
        </authorList>
    </citation>
    <scope>NUCLEOTIDE SEQUENCE</scope>
    <source>
        <strain evidence="1">YXFP-22015</strain>
    </source>
</reference>
<sequence>MRPLVLGALALLSTGAAAAAHDPVDLGYALHEPSLNETTGQYTFKNIRYADPPTDALRFRAPVPVSTKNRTAVQDGSVGSKCPQAFPAWALTEEATKAGMTPDQLHQVILADPEASEDCLFLNVVVPKAILDAVSSTSDDDDHGNAREDLAPVLVWLHGGGYVFGHKDDELYDPSGLVSRSKAEGSKGVIYVAVNYRLGLFGWLNGVGDDVILPNAGLHDQRLAFNWIQDYIHLFGGDKTKVTVMGQSAGGGSIMHHITAEGGNATAPFDRAIIQSPGWEHVDKQKLWNRTLAAASAAAKAPVTSGADLQALGSATLIGLNGALVFASANDSFTFSPTVDQGYVPDNPSNLLREKGSFDADVGLVLGHNANEAAAFVSPDLDSEGELRLGLGRTLDQLTPDAVDYVFGELYPSPGRTDLYDSEYQRACLIVAESSFVCHTAGLAAAFGNATHNYRFDVPPGAHVQDVPWTFYTGPDADDDNNDSHVNDDDNDGNDYGNGDDAVTAPALARAMQKCFTAFARKGDPNVEGDVPYWPAYGADANIVTFDVPGVGDAVDDARSERCEFWLSGEFRKETN</sequence>
<organism evidence="1 2">
    <name type="scientific">Trichothecium roseum</name>
    <dbReference type="NCBI Taxonomy" id="47278"/>
    <lineage>
        <taxon>Eukaryota</taxon>
        <taxon>Fungi</taxon>
        <taxon>Dikarya</taxon>
        <taxon>Ascomycota</taxon>
        <taxon>Pezizomycotina</taxon>
        <taxon>Sordariomycetes</taxon>
        <taxon>Hypocreomycetidae</taxon>
        <taxon>Hypocreales</taxon>
        <taxon>Hypocreales incertae sedis</taxon>
        <taxon>Trichothecium</taxon>
    </lineage>
</organism>
<protein>
    <submittedName>
        <fullName evidence="1">Uncharacterized protein</fullName>
    </submittedName>
</protein>
<name>A0ACC0VFL5_9HYPO</name>
<dbReference type="EMBL" id="CM047940">
    <property type="protein sequence ID" value="KAI9904635.1"/>
    <property type="molecule type" value="Genomic_DNA"/>
</dbReference>
<keyword evidence="2" id="KW-1185">Reference proteome</keyword>
<evidence type="ECO:0000313" key="2">
    <source>
        <dbReference type="Proteomes" id="UP001163324"/>
    </source>
</evidence>
<accession>A0ACC0VFL5</accession>
<proteinExistence type="predicted"/>
<gene>
    <name evidence="1" type="ORF">N3K66_001164</name>
</gene>
<comment type="caution">
    <text evidence="1">The sequence shown here is derived from an EMBL/GenBank/DDBJ whole genome shotgun (WGS) entry which is preliminary data.</text>
</comment>
<evidence type="ECO:0000313" key="1">
    <source>
        <dbReference type="EMBL" id="KAI9904635.1"/>
    </source>
</evidence>